<dbReference type="Pfam" id="PF13616">
    <property type="entry name" value="Rotamase_3"/>
    <property type="match status" value="1"/>
</dbReference>
<dbReference type="InterPro" id="IPR051370">
    <property type="entry name" value="PPIase_Pin1"/>
</dbReference>
<dbReference type="AlphaFoldDB" id="A0A4P2R3Z2"/>
<feature type="chain" id="PRO_5020604284" description="peptidylprolyl isomerase" evidence="6">
    <location>
        <begin position="22"/>
        <end position="175"/>
    </location>
</feature>
<dbReference type="PANTHER" id="PTHR10657">
    <property type="entry name" value="PEPTIDYL-PROLYL CIS-TRANS ISOMERASE"/>
    <property type="match status" value="1"/>
</dbReference>
<organism evidence="8 9">
    <name type="scientific">Sorangium cellulosum</name>
    <name type="common">Polyangium cellulosum</name>
    <dbReference type="NCBI Taxonomy" id="56"/>
    <lineage>
        <taxon>Bacteria</taxon>
        <taxon>Pseudomonadati</taxon>
        <taxon>Myxococcota</taxon>
        <taxon>Polyangia</taxon>
        <taxon>Polyangiales</taxon>
        <taxon>Polyangiaceae</taxon>
        <taxon>Sorangium</taxon>
    </lineage>
</organism>
<feature type="domain" description="PpiC" evidence="7">
    <location>
        <begin position="68"/>
        <end position="175"/>
    </location>
</feature>
<dbReference type="InterPro" id="IPR000297">
    <property type="entry name" value="PPIase_PpiC"/>
</dbReference>
<evidence type="ECO:0000256" key="3">
    <source>
        <dbReference type="ARBA" id="ARBA00023110"/>
    </source>
</evidence>
<dbReference type="EC" id="5.2.1.8" evidence="2"/>
<dbReference type="PROSITE" id="PS51257">
    <property type="entry name" value="PROKAR_LIPOPROTEIN"/>
    <property type="match status" value="1"/>
</dbReference>
<evidence type="ECO:0000256" key="4">
    <source>
        <dbReference type="ARBA" id="ARBA00023235"/>
    </source>
</evidence>
<keyword evidence="4 5" id="KW-0413">Isomerase</keyword>
<dbReference type="Gene3D" id="3.10.50.40">
    <property type="match status" value="1"/>
</dbReference>
<dbReference type="SUPFAM" id="SSF54534">
    <property type="entry name" value="FKBP-like"/>
    <property type="match status" value="1"/>
</dbReference>
<proteinExistence type="predicted"/>
<dbReference type="InterPro" id="IPR046357">
    <property type="entry name" value="PPIase_dom_sf"/>
</dbReference>
<keyword evidence="6" id="KW-0732">Signal</keyword>
<keyword evidence="3 5" id="KW-0697">Rotamase</keyword>
<evidence type="ECO:0000256" key="5">
    <source>
        <dbReference type="PROSITE-ProRule" id="PRU00278"/>
    </source>
</evidence>
<dbReference type="EMBL" id="CP012672">
    <property type="protein sequence ID" value="AUX36713.1"/>
    <property type="molecule type" value="Genomic_DNA"/>
</dbReference>
<feature type="signal peptide" evidence="6">
    <location>
        <begin position="1"/>
        <end position="21"/>
    </location>
</feature>
<accession>A0A4P2R3Z2</accession>
<dbReference type="GO" id="GO:0003755">
    <property type="term" value="F:peptidyl-prolyl cis-trans isomerase activity"/>
    <property type="evidence" value="ECO:0007669"/>
    <property type="project" value="UniProtKB-KW"/>
</dbReference>
<dbReference type="RefSeq" id="WP_129579476.1">
    <property type="nucleotide sequence ID" value="NZ_CP012672.1"/>
</dbReference>
<reference evidence="8 9" key="1">
    <citation type="submission" date="2015-09" db="EMBL/GenBank/DDBJ databases">
        <title>Sorangium comparison.</title>
        <authorList>
            <person name="Zaburannyi N."/>
            <person name="Bunk B."/>
            <person name="Overmann J."/>
            <person name="Mueller R."/>
        </authorList>
    </citation>
    <scope>NUCLEOTIDE SEQUENCE [LARGE SCALE GENOMIC DNA]</scope>
    <source>
        <strain evidence="8 9">So ce836</strain>
    </source>
</reference>
<evidence type="ECO:0000256" key="1">
    <source>
        <dbReference type="ARBA" id="ARBA00000971"/>
    </source>
</evidence>
<comment type="catalytic activity">
    <reaction evidence="1">
        <text>[protein]-peptidylproline (omega=180) = [protein]-peptidylproline (omega=0)</text>
        <dbReference type="Rhea" id="RHEA:16237"/>
        <dbReference type="Rhea" id="RHEA-COMP:10747"/>
        <dbReference type="Rhea" id="RHEA-COMP:10748"/>
        <dbReference type="ChEBI" id="CHEBI:83833"/>
        <dbReference type="ChEBI" id="CHEBI:83834"/>
        <dbReference type="EC" id="5.2.1.8"/>
    </reaction>
</comment>
<dbReference type="PANTHER" id="PTHR10657:SF4">
    <property type="entry name" value="PEPTIDYL-PROLYL CIS-TRANS ISOMERASE-RELATED"/>
    <property type="match status" value="1"/>
</dbReference>
<name>A0A4P2R3Z2_SORCE</name>
<dbReference type="Proteomes" id="UP000295497">
    <property type="component" value="Chromosome"/>
</dbReference>
<protein>
    <recommendedName>
        <fullName evidence="2">peptidylprolyl isomerase</fullName>
        <ecNumber evidence="2">5.2.1.8</ecNumber>
    </recommendedName>
</protein>
<sequence length="175" mass="18536">MRSLALRAVLVRALSACSPLALLGATACGTLATSPSWVGGGLAVSAPIRAAEEDAALERERTIVASQPKQIGARHILVMHDGSKSRPEGVRRTRDEARARAQEALLKIRGGAAFEDVVAEYSDEPGAKERGGDLGVFERGVMVKGFADVAFALKVGEVSEVVETPFGFHIIKRTE</sequence>
<evidence type="ECO:0000256" key="6">
    <source>
        <dbReference type="SAM" id="SignalP"/>
    </source>
</evidence>
<gene>
    <name evidence="8" type="ORF">SOCE836_089240</name>
</gene>
<evidence type="ECO:0000256" key="2">
    <source>
        <dbReference type="ARBA" id="ARBA00013194"/>
    </source>
</evidence>
<evidence type="ECO:0000313" key="9">
    <source>
        <dbReference type="Proteomes" id="UP000295497"/>
    </source>
</evidence>
<evidence type="ECO:0000259" key="7">
    <source>
        <dbReference type="PROSITE" id="PS50198"/>
    </source>
</evidence>
<dbReference type="PROSITE" id="PS50198">
    <property type="entry name" value="PPIC_PPIASE_2"/>
    <property type="match status" value="1"/>
</dbReference>
<evidence type="ECO:0000313" key="8">
    <source>
        <dbReference type="EMBL" id="AUX36713.1"/>
    </source>
</evidence>